<dbReference type="CDD" id="cd00761">
    <property type="entry name" value="Glyco_tranf_GTA_type"/>
    <property type="match status" value="1"/>
</dbReference>
<proteinExistence type="predicted"/>
<evidence type="ECO:0000313" key="6">
    <source>
        <dbReference type="Proteomes" id="UP001472866"/>
    </source>
</evidence>
<dbReference type="Gene3D" id="3.90.550.10">
    <property type="entry name" value="Spore Coat Polysaccharide Biosynthesis Protein SpsA, Chain A"/>
    <property type="match status" value="1"/>
</dbReference>
<feature type="signal peptide" evidence="3">
    <location>
        <begin position="1"/>
        <end position="22"/>
    </location>
</feature>
<gene>
    <name evidence="5" type="ORF">HKI87_10g62300</name>
</gene>
<dbReference type="InterPro" id="IPR006558">
    <property type="entry name" value="LamG-like"/>
</dbReference>
<keyword evidence="6" id="KW-1185">Reference proteome</keyword>
<dbReference type="InterPro" id="IPR029044">
    <property type="entry name" value="Nucleotide-diphossugar_trans"/>
</dbReference>
<evidence type="ECO:0000256" key="3">
    <source>
        <dbReference type="SAM" id="SignalP"/>
    </source>
</evidence>
<name>A0AAX4PER2_9CHLO</name>
<dbReference type="InterPro" id="IPR001173">
    <property type="entry name" value="Glyco_trans_2-like"/>
</dbReference>
<dbReference type="Proteomes" id="UP001472866">
    <property type="component" value="Chromosome 10"/>
</dbReference>
<keyword evidence="1 3" id="KW-0732">Signal</keyword>
<dbReference type="PANTHER" id="PTHR43685:SF2">
    <property type="entry name" value="GLYCOSYLTRANSFERASE 2-LIKE DOMAIN-CONTAINING PROTEIN"/>
    <property type="match status" value="1"/>
</dbReference>
<dbReference type="PANTHER" id="PTHR43685">
    <property type="entry name" value="GLYCOSYLTRANSFERASE"/>
    <property type="match status" value="1"/>
</dbReference>
<organism evidence="5 6">
    <name type="scientific">Chloropicon roscoffensis</name>
    <dbReference type="NCBI Taxonomy" id="1461544"/>
    <lineage>
        <taxon>Eukaryota</taxon>
        <taxon>Viridiplantae</taxon>
        <taxon>Chlorophyta</taxon>
        <taxon>Chloropicophyceae</taxon>
        <taxon>Chloropicales</taxon>
        <taxon>Chloropicaceae</taxon>
        <taxon>Chloropicon</taxon>
    </lineage>
</organism>
<sequence length="786" mass="85296">MRGAAWWCLVVLLATSFGLCLSEGGPGEAAAAAASTVRDDTSFLAAGVGKTALSFDGRNDYALVREFSGLPTTRITVAAWIKVSRHKSYSRILSHEWIGWGWNLYCDGAGLVRFGIGQNNKDFAAGRIIFKDKWHFVVGRYDGEHIQAFVDGVPGAKTSLPNAIMDDTGYLSIGGAEFDPFPGQLDELRVYDVALSDEEIMASMVRPPRGDEPGLVGYYKMDEAGGEVLRDSTGRGNDAELGKGKRRPLWVQSGAPVSIPCVVEGGSVSIDLAGASSTGKEPTAFLTALPAPELGSLSRASNGQPIETVPVEVLGGLTFAAAPGAAPAGRSRCATFGYRVHDGRTSSAAGVVSVNVMGIGESCDASVSGWVESKSSCWRERTGMEHVRPRATPPAVSVVVPLYNQADLLEETVMTIVNQTFEDWELVIVNDGSTDNGASVAAARGIMARNAAGDFGGSERRIRLVEKQNGGLADARNAGIHAAAGEWIFPLDSDDLIGPDFLERGIAMASGGACNLVIADLKGFGAWEYAWHVPEYSARDLKYSNMFHCSALFHKSLWQAVPRGYPIETLFGYEDWAFWIFAEEMLEGGIRPCYIHEELFRYRIRPDSMHQSLLKNQEYSIASLRMLHPNLFPSELIVSAHDKFLGINSEVWAAGTKEVRAKVPVKVFSTVDDKINKFPWSGPLRTIRGLLLEGTGDLEAAMEEYELAGLLSGPQDWQPRWRLGLVQQRLGLHDHGNATLSALHRDFDGIAHLYRNLASLSEQRVLRGPLHVRAARAAEPAEKDEL</sequence>
<dbReference type="Pfam" id="PF00535">
    <property type="entry name" value="Glycos_transf_2"/>
    <property type="match status" value="1"/>
</dbReference>
<feature type="domain" description="LamG-like jellyroll fold" evidence="4">
    <location>
        <begin position="73"/>
        <end position="198"/>
    </location>
</feature>
<feature type="chain" id="PRO_5043892775" evidence="3">
    <location>
        <begin position="23"/>
        <end position="786"/>
    </location>
</feature>
<reference evidence="5 6" key="1">
    <citation type="submission" date="2024-03" db="EMBL/GenBank/DDBJ databases">
        <title>Complete genome sequence of the green alga Chloropicon roscoffensis RCC1871.</title>
        <authorList>
            <person name="Lemieux C."/>
            <person name="Pombert J.-F."/>
            <person name="Otis C."/>
            <person name="Turmel M."/>
        </authorList>
    </citation>
    <scope>NUCLEOTIDE SEQUENCE [LARGE SCALE GENOMIC DNA]</scope>
    <source>
        <strain evidence="5 6">RCC1871</strain>
    </source>
</reference>
<evidence type="ECO:0000259" key="4">
    <source>
        <dbReference type="SMART" id="SM00560"/>
    </source>
</evidence>
<dbReference type="Pfam" id="PF13385">
    <property type="entry name" value="Laminin_G_3"/>
    <property type="match status" value="1"/>
</dbReference>
<protein>
    <submittedName>
        <fullName evidence="5">Glycosyltransferase</fullName>
    </submittedName>
</protein>
<dbReference type="AlphaFoldDB" id="A0AAX4PER2"/>
<accession>A0AAX4PER2</accession>
<evidence type="ECO:0000256" key="2">
    <source>
        <dbReference type="ARBA" id="ARBA00023157"/>
    </source>
</evidence>
<dbReference type="SUPFAM" id="SSF49899">
    <property type="entry name" value="Concanavalin A-like lectins/glucanases"/>
    <property type="match status" value="1"/>
</dbReference>
<evidence type="ECO:0000313" key="5">
    <source>
        <dbReference type="EMBL" id="WZN64673.1"/>
    </source>
</evidence>
<dbReference type="InterPro" id="IPR013320">
    <property type="entry name" value="ConA-like_dom_sf"/>
</dbReference>
<dbReference type="Gene3D" id="2.60.120.200">
    <property type="match status" value="1"/>
</dbReference>
<evidence type="ECO:0000256" key="1">
    <source>
        <dbReference type="ARBA" id="ARBA00022729"/>
    </source>
</evidence>
<keyword evidence="2" id="KW-1015">Disulfide bond</keyword>
<dbReference type="SMART" id="SM00560">
    <property type="entry name" value="LamGL"/>
    <property type="match status" value="1"/>
</dbReference>
<dbReference type="SUPFAM" id="SSF53448">
    <property type="entry name" value="Nucleotide-diphospho-sugar transferases"/>
    <property type="match status" value="1"/>
</dbReference>
<dbReference type="InterPro" id="IPR050834">
    <property type="entry name" value="Glycosyltransf_2"/>
</dbReference>
<dbReference type="EMBL" id="CP151510">
    <property type="protein sequence ID" value="WZN64673.1"/>
    <property type="molecule type" value="Genomic_DNA"/>
</dbReference>